<evidence type="ECO:0000256" key="1">
    <source>
        <dbReference type="ARBA" id="ARBA00001947"/>
    </source>
</evidence>
<sequence length="467" mass="49383">MKNLQRPRDPSSRFALALAALLLSGLLAAATPTPQVTPATIVKPSVQVHSKPDFASPAVTTLTENAQVNVTGQQGLWFKLGLDGGKSGYVRVNEIRVAYGSKETGGLGKALFTGKAGKGRVTETASVRGLDESSLKAAAFNPVQLQQMESYRASPEAAEQAATKQGWKITDVAYAEEYQPESSKPKKKGFFGKFKSDDGSSKATQAEKRERFAAARNLLGFVNPGLANTAASGDALIGKSDAEVSQEELELGPMIAGRVLGAAPLVKDPAMQKRVNLVGRWVASRTSRPGLPWTFGVIEDNEINAFAAPGGYVLITRGLYQLLTSDAELAGVLGHEIGHVVQRDHYEVIRKQEKLGAAGAIASSQIHTGGGVAGSLARSYIEKNGAAIMLTGLDRSAEFRADHAAGIYLARSGGNPLAFLAVLQKMAALGSASPAMATLYKTHPPLDKRMDAVDKQDNGELAAYLDR</sequence>
<dbReference type="Gene3D" id="2.30.30.40">
    <property type="entry name" value="SH3 Domains"/>
    <property type="match status" value="1"/>
</dbReference>
<evidence type="ECO:0000256" key="2">
    <source>
        <dbReference type="ARBA" id="ARBA00022670"/>
    </source>
</evidence>
<dbReference type="InterPro" id="IPR001915">
    <property type="entry name" value="Peptidase_M48"/>
</dbReference>
<feature type="chain" id="PRO_5046661405" evidence="8">
    <location>
        <begin position="30"/>
        <end position="467"/>
    </location>
</feature>
<evidence type="ECO:0000256" key="6">
    <source>
        <dbReference type="ARBA" id="ARBA00023049"/>
    </source>
</evidence>
<evidence type="ECO:0000256" key="4">
    <source>
        <dbReference type="ARBA" id="ARBA00022801"/>
    </source>
</evidence>
<gene>
    <name evidence="11" type="ORF">K7B09_06265</name>
</gene>
<evidence type="ECO:0000259" key="10">
    <source>
        <dbReference type="Pfam" id="PF08239"/>
    </source>
</evidence>
<dbReference type="GO" id="GO:0008237">
    <property type="term" value="F:metallopeptidase activity"/>
    <property type="evidence" value="ECO:0007669"/>
    <property type="project" value="UniProtKB-KW"/>
</dbReference>
<name>A0ABS7TDM9_9GAMM</name>
<dbReference type="Pfam" id="PF01435">
    <property type="entry name" value="Peptidase_M48"/>
    <property type="match status" value="1"/>
</dbReference>
<dbReference type="EMBL" id="JAIQDJ010000002">
    <property type="protein sequence ID" value="MBZ4185933.1"/>
    <property type="molecule type" value="Genomic_DNA"/>
</dbReference>
<evidence type="ECO:0000256" key="5">
    <source>
        <dbReference type="ARBA" id="ARBA00022833"/>
    </source>
</evidence>
<proteinExistence type="predicted"/>
<comment type="cofactor">
    <cofactor evidence="1">
        <name>Zn(2+)</name>
        <dbReference type="ChEBI" id="CHEBI:29105"/>
    </cofactor>
</comment>
<reference evidence="11" key="1">
    <citation type="submission" date="2021-09" db="EMBL/GenBank/DDBJ databases">
        <authorList>
            <person name="Wu T."/>
            <person name="Guo S.Z."/>
        </authorList>
    </citation>
    <scope>NUCLEOTIDE SEQUENCE</scope>
    <source>
        <strain evidence="11">RSS-23</strain>
    </source>
</reference>
<dbReference type="Proteomes" id="UP001430290">
    <property type="component" value="Unassembled WGS sequence"/>
</dbReference>
<feature type="domain" description="Peptidase M48" evidence="9">
    <location>
        <begin position="270"/>
        <end position="455"/>
    </location>
</feature>
<feature type="domain" description="SH3b" evidence="10">
    <location>
        <begin position="45"/>
        <end position="91"/>
    </location>
</feature>
<dbReference type="EC" id="3.4.24.-" evidence="11"/>
<evidence type="ECO:0000313" key="12">
    <source>
        <dbReference type="Proteomes" id="UP001430290"/>
    </source>
</evidence>
<dbReference type="RefSeq" id="WP_223627970.1">
    <property type="nucleotide sequence ID" value="NZ_JAIQDJ010000002.1"/>
</dbReference>
<keyword evidence="4 11" id="KW-0378">Hydrolase</keyword>
<dbReference type="Gene3D" id="3.30.2010.10">
    <property type="entry name" value="Metalloproteases ('zincins'), catalytic domain"/>
    <property type="match status" value="1"/>
</dbReference>
<evidence type="ECO:0000256" key="7">
    <source>
        <dbReference type="SAM" id="MobiDB-lite"/>
    </source>
</evidence>
<feature type="signal peptide" evidence="8">
    <location>
        <begin position="1"/>
        <end position="29"/>
    </location>
</feature>
<feature type="compositionally biased region" description="Basic and acidic residues" evidence="7">
    <location>
        <begin position="194"/>
        <end position="207"/>
    </location>
</feature>
<dbReference type="PANTHER" id="PTHR22726:SF1">
    <property type="entry name" value="METALLOENDOPEPTIDASE OMA1, MITOCHONDRIAL"/>
    <property type="match status" value="1"/>
</dbReference>
<accession>A0ABS7TDM9</accession>
<evidence type="ECO:0000256" key="8">
    <source>
        <dbReference type="SAM" id="SignalP"/>
    </source>
</evidence>
<dbReference type="InterPro" id="IPR003646">
    <property type="entry name" value="SH3-like_bac-type"/>
</dbReference>
<dbReference type="PANTHER" id="PTHR22726">
    <property type="entry name" value="METALLOENDOPEPTIDASE OMA1"/>
    <property type="match status" value="1"/>
</dbReference>
<keyword evidence="5" id="KW-0862">Zinc</keyword>
<keyword evidence="12" id="KW-1185">Reference proteome</keyword>
<comment type="caution">
    <text evidence="11">The sequence shown here is derived from an EMBL/GenBank/DDBJ whole genome shotgun (WGS) entry which is preliminary data.</text>
</comment>
<evidence type="ECO:0000256" key="3">
    <source>
        <dbReference type="ARBA" id="ARBA00022723"/>
    </source>
</evidence>
<keyword evidence="6 11" id="KW-0482">Metalloprotease</keyword>
<dbReference type="InterPro" id="IPR051156">
    <property type="entry name" value="Mito/Outer_Membr_Metalloprot"/>
</dbReference>
<feature type="region of interest" description="Disordered" evidence="7">
    <location>
        <begin position="178"/>
        <end position="207"/>
    </location>
</feature>
<organism evidence="11 12">
    <name type="scientific">Thermomonas beijingensis</name>
    <dbReference type="NCBI Taxonomy" id="2872701"/>
    <lineage>
        <taxon>Bacteria</taxon>
        <taxon>Pseudomonadati</taxon>
        <taxon>Pseudomonadota</taxon>
        <taxon>Gammaproteobacteria</taxon>
        <taxon>Lysobacterales</taxon>
        <taxon>Lysobacteraceae</taxon>
        <taxon>Thermomonas</taxon>
    </lineage>
</organism>
<dbReference type="Pfam" id="PF08239">
    <property type="entry name" value="SH3_3"/>
    <property type="match status" value="1"/>
</dbReference>
<keyword evidence="2" id="KW-0645">Protease</keyword>
<protein>
    <submittedName>
        <fullName evidence="11">M48 family metalloprotease</fullName>
        <ecNumber evidence="11">3.4.24.-</ecNumber>
    </submittedName>
</protein>
<keyword evidence="3" id="KW-0479">Metal-binding</keyword>
<keyword evidence="8" id="KW-0732">Signal</keyword>
<evidence type="ECO:0000313" key="11">
    <source>
        <dbReference type="EMBL" id="MBZ4185933.1"/>
    </source>
</evidence>
<evidence type="ECO:0000259" key="9">
    <source>
        <dbReference type="Pfam" id="PF01435"/>
    </source>
</evidence>